<comment type="caution">
    <text evidence="2">The sequence shown here is derived from an EMBL/GenBank/DDBJ whole genome shotgun (WGS) entry which is preliminary data.</text>
</comment>
<organism evidence="2 3">
    <name type="scientific">Phyllosticta capitalensis</name>
    <dbReference type="NCBI Taxonomy" id="121624"/>
    <lineage>
        <taxon>Eukaryota</taxon>
        <taxon>Fungi</taxon>
        <taxon>Dikarya</taxon>
        <taxon>Ascomycota</taxon>
        <taxon>Pezizomycotina</taxon>
        <taxon>Dothideomycetes</taxon>
        <taxon>Dothideomycetes incertae sedis</taxon>
        <taxon>Botryosphaeriales</taxon>
        <taxon>Phyllostictaceae</taxon>
        <taxon>Phyllosticta</taxon>
    </lineage>
</organism>
<evidence type="ECO:0000259" key="1">
    <source>
        <dbReference type="Pfam" id="PF06985"/>
    </source>
</evidence>
<sequence length="624" mass="71418">MSWRDTDLDIPFLHSMRSHSGTQIINWKCIITSLENAAAVPNLDPVPRGFRLIDTEEKCILLAPSGPFEYACLSYVWGDVKAFQATLRNINRLEKPGSLSNSKVPSTIQDAMAVCQIFGIRYLWVDRLCILQDDDNANGDKQAQIQDMGRIYNYAFVTLAAMEGDASFGLCGISKALRKAQHPDSSREVYDYHQFLRNTSTAMIRSSRWAQRGWTFQEAVLSRRLLLFTPIGLFVEYERARPHESRIETPGPYPDVVLRYEGSIGLYLDKPMYHGTISYEVALSDYTRRELGNDNDILIAFQGVCSQFHDNHHEFGMPLVGFHDSTLWFSEDSKSRRRCFRGDSIFPSWSWISTKGRITVPPAFNNFHVASWVFFNKANGKASLVFPRPQHFLFRVQDGDEPHSDDTRASSSAYESAKLALEGNFVLETPECLGELDDENFPFGRRWPSSTDLWKTLQGYDRNKQPLFLDKIPNEQRQLAAFPGRVVLYSQSIRLSITPLNDEYEEDFTQEQTICVVYNGKKKVGIVVFDDKEFEQEIQQEETPLQFVALTIIDSLTLLSWYDTCSSIGDELEDFFGWPRGEYFLSVIAVQTRDDGLSRRVGFGLISYDDWVKLQPPKCSFVLE</sequence>
<reference evidence="2 3" key="1">
    <citation type="submission" date="2024-04" db="EMBL/GenBank/DDBJ databases">
        <title>Phyllosticta paracitricarpa is synonymous to the EU quarantine fungus P. citricarpa based on phylogenomic analyses.</title>
        <authorList>
            <consortium name="Lawrence Berkeley National Laboratory"/>
            <person name="Van Ingen-Buijs V.A."/>
            <person name="Van Westerhoven A.C."/>
            <person name="Haridas S."/>
            <person name="Skiadas P."/>
            <person name="Martin F."/>
            <person name="Groenewald J.Z."/>
            <person name="Crous P.W."/>
            <person name="Seidl M.F."/>
        </authorList>
    </citation>
    <scope>NUCLEOTIDE SEQUENCE [LARGE SCALE GENOMIC DNA]</scope>
    <source>
        <strain evidence="2 3">CBS 123374</strain>
    </source>
</reference>
<proteinExistence type="predicted"/>
<dbReference type="EMBL" id="JBBWRZ010000001">
    <property type="protein sequence ID" value="KAK8246876.1"/>
    <property type="molecule type" value="Genomic_DNA"/>
</dbReference>
<dbReference type="Pfam" id="PF06985">
    <property type="entry name" value="HET"/>
    <property type="match status" value="1"/>
</dbReference>
<protein>
    <submittedName>
        <fullName evidence="2">Heterokaryon incompatibility protein-domain-containing protein</fullName>
    </submittedName>
</protein>
<feature type="domain" description="Heterokaryon incompatibility" evidence="1">
    <location>
        <begin position="70"/>
        <end position="218"/>
    </location>
</feature>
<dbReference type="InterPro" id="IPR010730">
    <property type="entry name" value="HET"/>
</dbReference>
<evidence type="ECO:0000313" key="3">
    <source>
        <dbReference type="Proteomes" id="UP001492380"/>
    </source>
</evidence>
<name>A0ABR1Z4A3_9PEZI</name>
<dbReference type="PANTHER" id="PTHR33112:SF1">
    <property type="entry name" value="HETEROKARYON INCOMPATIBILITY DOMAIN-CONTAINING PROTEIN"/>
    <property type="match status" value="1"/>
</dbReference>
<dbReference type="PANTHER" id="PTHR33112">
    <property type="entry name" value="DOMAIN PROTEIN, PUTATIVE-RELATED"/>
    <property type="match status" value="1"/>
</dbReference>
<accession>A0ABR1Z4A3</accession>
<dbReference type="Proteomes" id="UP001492380">
    <property type="component" value="Unassembled WGS sequence"/>
</dbReference>
<evidence type="ECO:0000313" key="2">
    <source>
        <dbReference type="EMBL" id="KAK8246876.1"/>
    </source>
</evidence>
<gene>
    <name evidence="2" type="ORF">HDK90DRAFT_24019</name>
</gene>
<keyword evidence="3" id="KW-1185">Reference proteome</keyword>